<dbReference type="PANTHER" id="PTHR30055">
    <property type="entry name" value="HTH-TYPE TRANSCRIPTIONAL REGULATOR RUTR"/>
    <property type="match status" value="1"/>
</dbReference>
<dbReference type="Pfam" id="PF17754">
    <property type="entry name" value="TetR_C_14"/>
    <property type="match status" value="1"/>
</dbReference>
<keyword evidence="1" id="KW-0805">Transcription regulation</keyword>
<gene>
    <name evidence="6" type="ORF">D9V37_04600</name>
</gene>
<dbReference type="PROSITE" id="PS50977">
    <property type="entry name" value="HTH_TETR_2"/>
    <property type="match status" value="1"/>
</dbReference>
<dbReference type="EMBL" id="RDBE01000002">
    <property type="protein sequence ID" value="RLV50336.1"/>
    <property type="molecule type" value="Genomic_DNA"/>
</dbReference>
<dbReference type="Pfam" id="PF00440">
    <property type="entry name" value="TetR_N"/>
    <property type="match status" value="1"/>
</dbReference>
<name>A0A3L8P4I4_9ACTN</name>
<evidence type="ECO:0000256" key="2">
    <source>
        <dbReference type="ARBA" id="ARBA00023125"/>
    </source>
</evidence>
<dbReference type="InterPro" id="IPR041347">
    <property type="entry name" value="MftR_C"/>
</dbReference>
<dbReference type="PANTHER" id="PTHR30055:SF238">
    <property type="entry name" value="MYCOFACTOCIN BIOSYNTHESIS TRANSCRIPTIONAL REGULATOR MFTR-RELATED"/>
    <property type="match status" value="1"/>
</dbReference>
<dbReference type="PRINTS" id="PR00455">
    <property type="entry name" value="HTHTETR"/>
</dbReference>
<evidence type="ECO:0000256" key="4">
    <source>
        <dbReference type="PROSITE-ProRule" id="PRU00335"/>
    </source>
</evidence>
<dbReference type="InterPro" id="IPR001647">
    <property type="entry name" value="HTH_TetR"/>
</dbReference>
<reference evidence="6 7" key="1">
    <citation type="submission" date="2018-10" db="EMBL/GenBank/DDBJ databases">
        <title>Marmoricola sp. 4Q3S-7 whole genome shotgun sequence.</title>
        <authorList>
            <person name="Li F."/>
        </authorList>
    </citation>
    <scope>NUCLEOTIDE SEQUENCE [LARGE SCALE GENOMIC DNA]</scope>
    <source>
        <strain evidence="6 7">4Q3S-7</strain>
    </source>
</reference>
<dbReference type="GO" id="GO:0003700">
    <property type="term" value="F:DNA-binding transcription factor activity"/>
    <property type="evidence" value="ECO:0007669"/>
    <property type="project" value="TreeGrafter"/>
</dbReference>
<keyword evidence="7" id="KW-1185">Reference proteome</keyword>
<proteinExistence type="predicted"/>
<sequence length="206" mass="22150">MPVTASLYSQDMDGGGGVREVARSAVRGEVLRVAWLLFGQQGFEATTIEQVAQAAGMSRRTFFRYFTGKDELILARLVDAGERVAALLAARPADEPVWTALRRSLDAVVVPQEVNGDAARRMLLLLEEEPAARSSMEERRRLWIETLTPHVAARLGPGRTAPMRAAAVCGAAIACLEAAQAQWSVTGEVDLGTLVDECMSSVAPLA</sequence>
<dbReference type="Gene3D" id="1.10.10.60">
    <property type="entry name" value="Homeodomain-like"/>
    <property type="match status" value="1"/>
</dbReference>
<dbReference type="InterPro" id="IPR009057">
    <property type="entry name" value="Homeodomain-like_sf"/>
</dbReference>
<dbReference type="Proteomes" id="UP000281708">
    <property type="component" value="Unassembled WGS sequence"/>
</dbReference>
<dbReference type="SUPFAM" id="SSF46689">
    <property type="entry name" value="Homeodomain-like"/>
    <property type="match status" value="1"/>
</dbReference>
<comment type="caution">
    <text evidence="6">The sequence shown here is derived from an EMBL/GenBank/DDBJ whole genome shotgun (WGS) entry which is preliminary data.</text>
</comment>
<evidence type="ECO:0000256" key="1">
    <source>
        <dbReference type="ARBA" id="ARBA00023015"/>
    </source>
</evidence>
<dbReference type="AlphaFoldDB" id="A0A3L8P4I4"/>
<dbReference type="InterPro" id="IPR050109">
    <property type="entry name" value="HTH-type_TetR-like_transc_reg"/>
</dbReference>
<evidence type="ECO:0000259" key="5">
    <source>
        <dbReference type="PROSITE" id="PS50977"/>
    </source>
</evidence>
<keyword evidence="3" id="KW-0804">Transcription</keyword>
<dbReference type="GO" id="GO:0000976">
    <property type="term" value="F:transcription cis-regulatory region binding"/>
    <property type="evidence" value="ECO:0007669"/>
    <property type="project" value="TreeGrafter"/>
</dbReference>
<evidence type="ECO:0000313" key="6">
    <source>
        <dbReference type="EMBL" id="RLV50336.1"/>
    </source>
</evidence>
<feature type="DNA-binding region" description="H-T-H motif" evidence="4">
    <location>
        <begin position="47"/>
        <end position="66"/>
    </location>
</feature>
<dbReference type="Gene3D" id="1.10.357.10">
    <property type="entry name" value="Tetracycline Repressor, domain 2"/>
    <property type="match status" value="1"/>
</dbReference>
<protein>
    <submittedName>
        <fullName evidence="6">TetR family transcriptional regulator</fullName>
    </submittedName>
</protein>
<accession>A0A3L8P4I4</accession>
<keyword evidence="2 4" id="KW-0238">DNA-binding</keyword>
<feature type="domain" description="HTH tetR-type" evidence="5">
    <location>
        <begin position="24"/>
        <end position="84"/>
    </location>
</feature>
<organism evidence="6 7">
    <name type="scientific">Nocardioides mangrovicus</name>
    <dbReference type="NCBI Taxonomy" id="2478913"/>
    <lineage>
        <taxon>Bacteria</taxon>
        <taxon>Bacillati</taxon>
        <taxon>Actinomycetota</taxon>
        <taxon>Actinomycetes</taxon>
        <taxon>Propionibacteriales</taxon>
        <taxon>Nocardioidaceae</taxon>
        <taxon>Nocardioides</taxon>
    </lineage>
</organism>
<evidence type="ECO:0000313" key="7">
    <source>
        <dbReference type="Proteomes" id="UP000281708"/>
    </source>
</evidence>
<evidence type="ECO:0000256" key="3">
    <source>
        <dbReference type="ARBA" id="ARBA00023163"/>
    </source>
</evidence>